<feature type="transmembrane region" description="Helical" evidence="1">
    <location>
        <begin position="66"/>
        <end position="84"/>
    </location>
</feature>
<dbReference type="AlphaFoldDB" id="A0A1H6XZK8"/>
<keyword evidence="3" id="KW-1185">Reference proteome</keyword>
<name>A0A1H6XZK8_9EURY</name>
<feature type="transmembrane region" description="Helical" evidence="1">
    <location>
        <begin position="35"/>
        <end position="54"/>
    </location>
</feature>
<accession>A0A2H4Q732</accession>
<evidence type="ECO:0000313" key="2">
    <source>
        <dbReference type="EMBL" id="SEJ30300.1"/>
    </source>
</evidence>
<gene>
    <name evidence="2" type="ORF">SAMN05444271_1434</name>
</gene>
<dbReference type="GeneID" id="35004227"/>
<protein>
    <submittedName>
        <fullName evidence="2">Uncharacterized protein</fullName>
    </submittedName>
</protein>
<sequence length="167" mass="16974">MLQLLRESGPGLLVPSAWLFVMGAQVDIVSSRSIFIAHLVMAAFITFFLATGWNDMSTGALAGWRAVMVVGLGITLAGIAGFLVSTASEALLTTSLVGWMLLPAAGLAYTGRQLTDASTIYMGSAALSGLGAVIYTLSLAGVGSGLVGLGLVGVGQTVGIVDAVVRR</sequence>
<keyword evidence="1" id="KW-0472">Membrane</keyword>
<evidence type="ECO:0000256" key="1">
    <source>
        <dbReference type="SAM" id="Phobius"/>
    </source>
</evidence>
<dbReference type="OrthoDB" id="330871at2157"/>
<organism evidence="2 3">
    <name type="scientific">Halohasta litchfieldiae</name>
    <dbReference type="NCBI Taxonomy" id="1073996"/>
    <lineage>
        <taxon>Archaea</taxon>
        <taxon>Methanobacteriati</taxon>
        <taxon>Methanobacteriota</taxon>
        <taxon>Stenosarchaea group</taxon>
        <taxon>Halobacteria</taxon>
        <taxon>Halobacteriales</taxon>
        <taxon>Haloferacaceae</taxon>
        <taxon>Halohasta</taxon>
    </lineage>
</organism>
<dbReference type="STRING" id="1073996.SAMN05444271_1434"/>
<dbReference type="RefSeq" id="WP_089673746.1">
    <property type="nucleotide sequence ID" value="NZ_CP024845.1"/>
</dbReference>
<keyword evidence="1" id="KW-0812">Transmembrane</keyword>
<dbReference type="KEGG" id="hae:halTADL_3458"/>
<accession>A0A1H6XZK8</accession>
<feature type="transmembrane region" description="Helical" evidence="1">
    <location>
        <begin position="90"/>
        <end position="109"/>
    </location>
</feature>
<proteinExistence type="predicted"/>
<dbReference type="Proteomes" id="UP000198888">
    <property type="component" value="Unassembled WGS sequence"/>
</dbReference>
<reference evidence="2 3" key="1">
    <citation type="submission" date="2016-10" db="EMBL/GenBank/DDBJ databases">
        <authorList>
            <person name="de Groot N.N."/>
        </authorList>
    </citation>
    <scope>NUCLEOTIDE SEQUENCE [LARGE SCALE GENOMIC DNA]</scope>
    <source>
        <strain evidence="2 3">DSM 22187</strain>
    </source>
</reference>
<dbReference type="EMBL" id="FNYR01000043">
    <property type="protein sequence ID" value="SEJ30300.1"/>
    <property type="molecule type" value="Genomic_DNA"/>
</dbReference>
<keyword evidence="1" id="KW-1133">Transmembrane helix</keyword>
<evidence type="ECO:0000313" key="3">
    <source>
        <dbReference type="Proteomes" id="UP000198888"/>
    </source>
</evidence>